<keyword evidence="2 8" id="KW-0812">Transmembrane</keyword>
<feature type="compositionally biased region" description="Pro residues" evidence="7">
    <location>
        <begin position="86"/>
        <end position="102"/>
    </location>
</feature>
<name>A0ABQ5SLP6_9CHLO</name>
<feature type="compositionally biased region" description="Low complexity" evidence="7">
    <location>
        <begin position="199"/>
        <end position="223"/>
    </location>
</feature>
<reference evidence="9 10" key="1">
    <citation type="journal article" date="2023" name="IScience">
        <title>Expanded male sex-determining region conserved during the evolution of homothallism in the green alga Volvox.</title>
        <authorList>
            <person name="Yamamoto K."/>
            <person name="Matsuzaki R."/>
            <person name="Mahakham W."/>
            <person name="Heman W."/>
            <person name="Sekimoto H."/>
            <person name="Kawachi M."/>
            <person name="Minakuchi Y."/>
            <person name="Toyoda A."/>
            <person name="Nozaki H."/>
        </authorList>
    </citation>
    <scope>NUCLEOTIDE SEQUENCE [LARGE SCALE GENOMIC DNA]</scope>
    <source>
        <strain evidence="9 10">NIES-4468</strain>
    </source>
</reference>
<evidence type="ECO:0000313" key="9">
    <source>
        <dbReference type="EMBL" id="GLI70920.1"/>
    </source>
</evidence>
<sequence length="686" mass="75269">MWCSYYAACNSYGKSCDNSGYEELATSTSSAGSGFRAKVYLRERTGPTEASLADEWLSSQPCRLSPIHLRKSQAVAQQHGRDHDPAPVPVPASTSPLPPRPGPTDWNSPSCSSSKTTIYSNGSVCPYPYLHTNLPRFLPFLALLLLLPFLVPVSSSVTLKTNTQLRLELDLRQLQQTVASTSFLGDVNPNPNPSGSQDSTSSETSAAATTTTTSSSNATTANAIRDQSSCSSSTTAQPDVDAPSYELPGNPSELTTCLNTHQPDIKGTSWVDAMRDQPTYFKVVGMWWSRKRADVPVTITTQLSWNRKWQLKAMCRSWAGPIAAVMHMPVLLPRLTRSRDAELGDVSNATLQRAVDTVAAFHARLDATQPCKLDLMLLAEPYRDGKSLVLYPVNTLRNYARLMARTPLIGLVDVDLIVSSNLRDELLNTSIAARYLVQAREAVAVAAAGKAGPLFSTGSSRLDGIPGSVVAQLNLTAARTAQGPRAAWVLPAFETRGGSVSLQVERAEKLAAGGSKSRLHSFYKQGKVLRFDWGSTGHKNTDYSRWFSTAEPYVVEWYDRYEPWVFVDRLSSSWSDARFRGYGKNKISHIRALAYDGYELRVHPSAFLIHRPHLESSSSSAHARGALYGKKTKTSSMYGHNAYLYEMIQLSMAYGNYTPVVDPATAACRDKLSWWQQRPRTGNGDS</sequence>
<evidence type="ECO:0000256" key="2">
    <source>
        <dbReference type="ARBA" id="ARBA00022692"/>
    </source>
</evidence>
<evidence type="ECO:0000256" key="5">
    <source>
        <dbReference type="ARBA" id="ARBA00023136"/>
    </source>
</evidence>
<feature type="transmembrane region" description="Helical" evidence="8">
    <location>
        <begin position="137"/>
        <end position="159"/>
    </location>
</feature>
<feature type="compositionally biased region" description="Polar residues" evidence="7">
    <location>
        <begin position="225"/>
        <end position="237"/>
    </location>
</feature>
<organism evidence="9 10">
    <name type="scientific">Volvox africanus</name>
    <dbReference type="NCBI Taxonomy" id="51714"/>
    <lineage>
        <taxon>Eukaryota</taxon>
        <taxon>Viridiplantae</taxon>
        <taxon>Chlorophyta</taxon>
        <taxon>core chlorophytes</taxon>
        <taxon>Chlorophyceae</taxon>
        <taxon>CS clade</taxon>
        <taxon>Chlamydomonadales</taxon>
        <taxon>Volvocaceae</taxon>
        <taxon>Volvox</taxon>
    </lineage>
</organism>
<evidence type="ECO:0000313" key="10">
    <source>
        <dbReference type="Proteomes" id="UP001165090"/>
    </source>
</evidence>
<keyword evidence="3" id="KW-0735">Signal-anchor</keyword>
<evidence type="ECO:0000256" key="4">
    <source>
        <dbReference type="ARBA" id="ARBA00022989"/>
    </source>
</evidence>
<evidence type="ECO:0000256" key="6">
    <source>
        <dbReference type="ARBA" id="ARBA00023180"/>
    </source>
</evidence>
<evidence type="ECO:0000256" key="8">
    <source>
        <dbReference type="SAM" id="Phobius"/>
    </source>
</evidence>
<feature type="region of interest" description="Disordered" evidence="7">
    <location>
        <begin position="73"/>
        <end position="112"/>
    </location>
</feature>
<keyword evidence="4 8" id="KW-1133">Transmembrane helix</keyword>
<keyword evidence="5 8" id="KW-0472">Membrane</keyword>
<dbReference type="Proteomes" id="UP001165090">
    <property type="component" value="Unassembled WGS sequence"/>
</dbReference>
<dbReference type="EMBL" id="BSDZ01000101">
    <property type="protein sequence ID" value="GLI70920.1"/>
    <property type="molecule type" value="Genomic_DNA"/>
</dbReference>
<evidence type="ECO:0000256" key="1">
    <source>
        <dbReference type="ARBA" id="ARBA00004606"/>
    </source>
</evidence>
<comment type="subcellular location">
    <subcellularLocation>
        <location evidence="1">Membrane</location>
        <topology evidence="1">Single-pass type II membrane protein</topology>
    </subcellularLocation>
</comment>
<dbReference type="InterPro" id="IPR051292">
    <property type="entry name" value="Xyl/GlcA_transferase"/>
</dbReference>
<evidence type="ECO:0008006" key="11">
    <source>
        <dbReference type="Google" id="ProtNLM"/>
    </source>
</evidence>
<gene>
    <name evidence="9" type="ORF">VaNZ11_015951</name>
</gene>
<evidence type="ECO:0000256" key="3">
    <source>
        <dbReference type="ARBA" id="ARBA00022968"/>
    </source>
</evidence>
<evidence type="ECO:0000256" key="7">
    <source>
        <dbReference type="SAM" id="MobiDB-lite"/>
    </source>
</evidence>
<comment type="caution">
    <text evidence="9">The sequence shown here is derived from an EMBL/GenBank/DDBJ whole genome shotgun (WGS) entry which is preliminary data.</text>
</comment>
<feature type="region of interest" description="Disordered" evidence="7">
    <location>
        <begin position="182"/>
        <end position="256"/>
    </location>
</feature>
<keyword evidence="10" id="KW-1185">Reference proteome</keyword>
<accession>A0ABQ5SLP6</accession>
<proteinExistence type="predicted"/>
<keyword evidence="6" id="KW-0325">Glycoprotein</keyword>
<dbReference type="PANTHER" id="PTHR12270:SF52">
    <property type="entry name" value="GLYCOSYLTRANSFERASE-LIKE PROTEIN GNT13-RELATED"/>
    <property type="match status" value="1"/>
</dbReference>
<dbReference type="PANTHER" id="PTHR12270">
    <property type="entry name" value="GLYCOSYLTRANSFERASE-RELATED"/>
    <property type="match status" value="1"/>
</dbReference>
<protein>
    <recommendedName>
        <fullName evidence="11">Glycosyltransferase-like protein LARGE2</fullName>
    </recommendedName>
</protein>
<dbReference type="Pfam" id="PF13896">
    <property type="entry name" value="Glyco_transf_49"/>
    <property type="match status" value="2"/>
</dbReference>